<reference evidence="4" key="1">
    <citation type="submission" date="2018-05" db="EMBL/GenBank/DDBJ databases">
        <authorList>
            <person name="Lanie J.A."/>
            <person name="Ng W.-L."/>
            <person name="Kazmierczak K.M."/>
            <person name="Andrzejewski T.M."/>
            <person name="Davidsen T.M."/>
            <person name="Wayne K.J."/>
            <person name="Tettelin H."/>
            <person name="Glass J.I."/>
            <person name="Rusch D."/>
            <person name="Podicherti R."/>
            <person name="Tsui H.-C.T."/>
            <person name="Winkler M.E."/>
        </authorList>
    </citation>
    <scope>NUCLEOTIDE SEQUENCE</scope>
</reference>
<dbReference type="InterPro" id="IPR036416">
    <property type="entry name" value="Pept_tRNA_hydro_sf"/>
</dbReference>
<protein>
    <recommendedName>
        <fullName evidence="5">Peptidyl-tRNA hydrolase</fullName>
    </recommendedName>
</protein>
<dbReference type="EMBL" id="UINC01125128">
    <property type="protein sequence ID" value="SVD02747.1"/>
    <property type="molecule type" value="Genomic_DNA"/>
</dbReference>
<evidence type="ECO:0008006" key="5">
    <source>
        <dbReference type="Google" id="ProtNLM"/>
    </source>
</evidence>
<evidence type="ECO:0000256" key="3">
    <source>
        <dbReference type="ARBA" id="ARBA00022884"/>
    </source>
</evidence>
<keyword evidence="1" id="KW-0820">tRNA-binding</keyword>
<organism evidence="4">
    <name type="scientific">marine metagenome</name>
    <dbReference type="NCBI Taxonomy" id="408172"/>
    <lineage>
        <taxon>unclassified sequences</taxon>
        <taxon>metagenomes</taxon>
        <taxon>ecological metagenomes</taxon>
    </lineage>
</organism>
<evidence type="ECO:0000313" key="4">
    <source>
        <dbReference type="EMBL" id="SVD02747.1"/>
    </source>
</evidence>
<dbReference type="SUPFAM" id="SSF53178">
    <property type="entry name" value="Peptidyl-tRNA hydrolase-like"/>
    <property type="match status" value="1"/>
</dbReference>
<dbReference type="GO" id="GO:0000049">
    <property type="term" value="F:tRNA binding"/>
    <property type="evidence" value="ECO:0007669"/>
    <property type="project" value="UniProtKB-KW"/>
</dbReference>
<dbReference type="GO" id="GO:0004045">
    <property type="term" value="F:peptidyl-tRNA hydrolase activity"/>
    <property type="evidence" value="ECO:0007669"/>
    <property type="project" value="InterPro"/>
</dbReference>
<accession>A0A382S0F0</accession>
<evidence type="ECO:0000256" key="2">
    <source>
        <dbReference type="ARBA" id="ARBA00022801"/>
    </source>
</evidence>
<sequence>MIKLIVGLGNPGKDYQAHRHNAGFWFIESLANNLDSKFSSQSKFFGETAVCLIGNKKLRLLKPKTFMNNSGQSVKALSSYYNIKAEEI</sequence>
<dbReference type="Pfam" id="PF01195">
    <property type="entry name" value="Pept_tRNA_hydro"/>
    <property type="match status" value="1"/>
</dbReference>
<proteinExistence type="predicted"/>
<evidence type="ECO:0000256" key="1">
    <source>
        <dbReference type="ARBA" id="ARBA00022555"/>
    </source>
</evidence>
<dbReference type="PANTHER" id="PTHR17224:SF1">
    <property type="entry name" value="PEPTIDYL-TRNA HYDROLASE"/>
    <property type="match status" value="1"/>
</dbReference>
<dbReference type="InterPro" id="IPR001328">
    <property type="entry name" value="Pept_tRNA_hydro"/>
</dbReference>
<dbReference type="PANTHER" id="PTHR17224">
    <property type="entry name" value="PEPTIDYL-TRNA HYDROLASE"/>
    <property type="match status" value="1"/>
</dbReference>
<dbReference type="Gene3D" id="3.40.50.1470">
    <property type="entry name" value="Peptidyl-tRNA hydrolase"/>
    <property type="match status" value="1"/>
</dbReference>
<gene>
    <name evidence="4" type="ORF">METZ01_LOCUS355601</name>
</gene>
<keyword evidence="2" id="KW-0378">Hydrolase</keyword>
<dbReference type="AlphaFoldDB" id="A0A382S0F0"/>
<keyword evidence="3" id="KW-0694">RNA-binding</keyword>
<feature type="non-terminal residue" evidence="4">
    <location>
        <position position="88"/>
    </location>
</feature>
<name>A0A382S0F0_9ZZZZ</name>